<dbReference type="Proteomes" id="UP000014541">
    <property type="component" value="Unassembled WGS sequence"/>
</dbReference>
<reference evidence="1 2" key="1">
    <citation type="submission" date="2013-04" db="EMBL/GenBank/DDBJ databases">
        <title>The Genome Sequence of Treponema maltophilum ATCC 51939.</title>
        <authorList>
            <consortium name="The Broad Institute Genomics Platform"/>
            <person name="Earl A."/>
            <person name="Ward D."/>
            <person name="Feldgarden M."/>
            <person name="Gevers D."/>
            <person name="Leonetti C."/>
            <person name="Blanton J.M."/>
            <person name="Dewhirst F.E."/>
            <person name="Izard J."/>
            <person name="Walker B."/>
            <person name="Young S."/>
            <person name="Zeng Q."/>
            <person name="Gargeya S."/>
            <person name="Fitzgerald M."/>
            <person name="Haas B."/>
            <person name="Abouelleil A."/>
            <person name="Allen A.W."/>
            <person name="Alvarado L."/>
            <person name="Arachchi H.M."/>
            <person name="Berlin A.M."/>
            <person name="Chapman S.B."/>
            <person name="Gainer-Dewar J."/>
            <person name="Goldberg J."/>
            <person name="Griggs A."/>
            <person name="Gujja S."/>
            <person name="Hansen M."/>
            <person name="Howarth C."/>
            <person name="Imamovic A."/>
            <person name="Ireland A."/>
            <person name="Larimer J."/>
            <person name="McCowan C."/>
            <person name="Murphy C."/>
            <person name="Pearson M."/>
            <person name="Poon T.W."/>
            <person name="Priest M."/>
            <person name="Roberts A."/>
            <person name="Saif S."/>
            <person name="Shea T."/>
            <person name="Sisk P."/>
            <person name="Sykes S."/>
            <person name="Wortman J."/>
            <person name="Nusbaum C."/>
            <person name="Birren B."/>
        </authorList>
    </citation>
    <scope>NUCLEOTIDE SEQUENCE [LARGE SCALE GENOMIC DNA]</scope>
    <source>
        <strain evidence="1 2">ATCC 51939</strain>
    </source>
</reference>
<dbReference type="EMBL" id="ATFF01000006">
    <property type="protein sequence ID" value="EPF31341.1"/>
    <property type="molecule type" value="Genomic_DNA"/>
</dbReference>
<organism evidence="1 2">
    <name type="scientific">Treponema maltophilum ATCC 51939</name>
    <dbReference type="NCBI Taxonomy" id="1125699"/>
    <lineage>
        <taxon>Bacteria</taxon>
        <taxon>Pseudomonadati</taxon>
        <taxon>Spirochaetota</taxon>
        <taxon>Spirochaetia</taxon>
        <taxon>Spirochaetales</taxon>
        <taxon>Treponemataceae</taxon>
        <taxon>Treponema</taxon>
    </lineage>
</organism>
<dbReference type="STRING" id="1125699.HMPREF9194_01687"/>
<evidence type="ECO:0000313" key="1">
    <source>
        <dbReference type="EMBL" id="EPF31341.1"/>
    </source>
</evidence>
<dbReference type="AlphaFoldDB" id="S3K326"/>
<dbReference type="HOGENOM" id="CLU_3318670_0_0_12"/>
<keyword evidence="2" id="KW-1185">Reference proteome</keyword>
<proteinExistence type="predicted"/>
<comment type="caution">
    <text evidence="1">The sequence shown here is derived from an EMBL/GenBank/DDBJ whole genome shotgun (WGS) entry which is preliminary data.</text>
</comment>
<accession>S3K326</accession>
<evidence type="ECO:0000313" key="2">
    <source>
        <dbReference type="Proteomes" id="UP000014541"/>
    </source>
</evidence>
<dbReference type="PATRIC" id="fig|1125699.3.peg.1702"/>
<protein>
    <submittedName>
        <fullName evidence="1">Uncharacterized protein</fullName>
    </submittedName>
</protein>
<sequence length="39" mass="4816">MKRMKMRGFKIKLFTIVFIFFAIPLFATDIRQVHYVYMN</sequence>
<dbReference type="eggNOG" id="ENOG5032Q5K">
    <property type="taxonomic scope" value="Bacteria"/>
</dbReference>
<gene>
    <name evidence="1" type="ORF">HMPREF9194_01687</name>
</gene>
<name>S3K326_TREMA</name>